<evidence type="ECO:0000313" key="2">
    <source>
        <dbReference type="EMBL" id="VAV88384.1"/>
    </source>
</evidence>
<gene>
    <name evidence="2" type="ORF">MNBD_ALPHA04-1073</name>
</gene>
<reference evidence="2" key="1">
    <citation type="submission" date="2018-06" db="EMBL/GenBank/DDBJ databases">
        <authorList>
            <person name="Zhirakovskaya E."/>
        </authorList>
    </citation>
    <scope>NUCLEOTIDE SEQUENCE</scope>
</reference>
<evidence type="ECO:0000256" key="1">
    <source>
        <dbReference type="SAM" id="MobiDB-lite"/>
    </source>
</evidence>
<feature type="region of interest" description="Disordered" evidence="1">
    <location>
        <begin position="137"/>
        <end position="169"/>
    </location>
</feature>
<protein>
    <submittedName>
        <fullName evidence="2">Uncharacterized protein</fullName>
    </submittedName>
</protein>
<dbReference type="EMBL" id="UOEF01000043">
    <property type="protein sequence ID" value="VAV88384.1"/>
    <property type="molecule type" value="Genomic_DNA"/>
</dbReference>
<organism evidence="2">
    <name type="scientific">hydrothermal vent metagenome</name>
    <dbReference type="NCBI Taxonomy" id="652676"/>
    <lineage>
        <taxon>unclassified sequences</taxon>
        <taxon>metagenomes</taxon>
        <taxon>ecological metagenomes</taxon>
    </lineage>
</organism>
<sequence>MKLAVKRMEGIGWLALVFLVAILLYPLSLSVATLRSDLARTDDKIVKVKKEIRYLETEFSARANLRQLENWNKLEYGYVSPKASQYLDGERALANLGGEDLRKPVKVAVISSMNGIKPAGIIGSVFASVDAKTRRADGSASPLIVKTDGGTKSDEQPTGQQLRETRTERVADMEDKLLDDGIVKDLARLAKKENAAGSAQ</sequence>
<proteinExistence type="predicted"/>
<name>A0A3B0R4I6_9ZZZZ</name>
<accession>A0A3B0R4I6</accession>
<dbReference type="AlphaFoldDB" id="A0A3B0R4I6"/>